<reference evidence="1 2" key="1">
    <citation type="submission" date="2024-08" db="EMBL/GenBank/DDBJ databases">
        <authorList>
            <person name="Cucini C."/>
            <person name="Frati F."/>
        </authorList>
    </citation>
    <scope>NUCLEOTIDE SEQUENCE [LARGE SCALE GENOMIC DNA]</scope>
</reference>
<proteinExistence type="predicted"/>
<sequence length="141" mass="16638">MEVAKDHDNGNIKTFDDLPIELRLKVFGNLKSREDLKNAWNTSILWKNILDERKKEFLLPDVLPHLQAYLSKGDINNCRKVSKSWEEGVDNFLRTTRLRTIRTFLRSLDDYQKFTSDMRDTVSQCELCGLGLFEEAPRFRR</sequence>
<dbReference type="EMBL" id="CAXLJM020000013">
    <property type="protein sequence ID" value="CAL8079152.1"/>
    <property type="molecule type" value="Genomic_DNA"/>
</dbReference>
<evidence type="ECO:0008006" key="3">
    <source>
        <dbReference type="Google" id="ProtNLM"/>
    </source>
</evidence>
<comment type="caution">
    <text evidence="1">The sequence shown here is derived from an EMBL/GenBank/DDBJ whole genome shotgun (WGS) entry which is preliminary data.</text>
</comment>
<keyword evidence="2" id="KW-1185">Reference proteome</keyword>
<accession>A0ABP1PXI1</accession>
<dbReference type="Proteomes" id="UP001642540">
    <property type="component" value="Unassembled WGS sequence"/>
</dbReference>
<name>A0ABP1PXI1_9HEXA</name>
<protein>
    <recommendedName>
        <fullName evidence="3">F-box domain-containing protein</fullName>
    </recommendedName>
</protein>
<organism evidence="1 2">
    <name type="scientific">Orchesella dallaii</name>
    <dbReference type="NCBI Taxonomy" id="48710"/>
    <lineage>
        <taxon>Eukaryota</taxon>
        <taxon>Metazoa</taxon>
        <taxon>Ecdysozoa</taxon>
        <taxon>Arthropoda</taxon>
        <taxon>Hexapoda</taxon>
        <taxon>Collembola</taxon>
        <taxon>Entomobryomorpha</taxon>
        <taxon>Entomobryoidea</taxon>
        <taxon>Orchesellidae</taxon>
        <taxon>Orchesellinae</taxon>
        <taxon>Orchesella</taxon>
    </lineage>
</organism>
<evidence type="ECO:0000313" key="1">
    <source>
        <dbReference type="EMBL" id="CAL8079152.1"/>
    </source>
</evidence>
<gene>
    <name evidence="1" type="ORF">ODALV1_LOCUS4293</name>
</gene>
<evidence type="ECO:0000313" key="2">
    <source>
        <dbReference type="Proteomes" id="UP001642540"/>
    </source>
</evidence>